<organism evidence="1 2">
    <name type="scientific">Paenisporosarcina quisquiliarum</name>
    <dbReference type="NCBI Taxonomy" id="365346"/>
    <lineage>
        <taxon>Bacteria</taxon>
        <taxon>Bacillati</taxon>
        <taxon>Bacillota</taxon>
        <taxon>Bacilli</taxon>
        <taxon>Bacillales</taxon>
        <taxon>Caryophanaceae</taxon>
        <taxon>Paenisporosarcina</taxon>
    </lineage>
</organism>
<accession>A0A9X3LFR9</accession>
<keyword evidence="2" id="KW-1185">Reference proteome</keyword>
<evidence type="ECO:0000313" key="2">
    <source>
        <dbReference type="Proteomes" id="UP001152173"/>
    </source>
</evidence>
<name>A0A9X3LFR9_9BACL</name>
<reference evidence="1" key="1">
    <citation type="submission" date="2022-05" db="EMBL/GenBank/DDBJ databases">
        <authorList>
            <person name="Colautti A."/>
            <person name="Iacumin L."/>
        </authorList>
    </citation>
    <scope>NUCLEOTIDE SEQUENCE</scope>
    <source>
        <strain evidence="1">SK 55</strain>
    </source>
</reference>
<dbReference type="EMBL" id="JAMKBJ010000005">
    <property type="protein sequence ID" value="MCZ8537116.1"/>
    <property type="molecule type" value="Genomic_DNA"/>
</dbReference>
<comment type="caution">
    <text evidence="1">The sequence shown here is derived from an EMBL/GenBank/DDBJ whole genome shotgun (WGS) entry which is preliminary data.</text>
</comment>
<proteinExistence type="predicted"/>
<dbReference type="AlphaFoldDB" id="A0A9X3LFR9"/>
<dbReference type="Proteomes" id="UP001152173">
    <property type="component" value="Unassembled WGS sequence"/>
</dbReference>
<evidence type="ECO:0000313" key="1">
    <source>
        <dbReference type="EMBL" id="MCZ8537116.1"/>
    </source>
</evidence>
<protein>
    <submittedName>
        <fullName evidence="1">Uncharacterized protein</fullName>
    </submittedName>
</protein>
<dbReference type="RefSeq" id="WP_269926207.1">
    <property type="nucleotide sequence ID" value="NZ_JAMKBJ010000005.1"/>
</dbReference>
<sequence length="58" mass="6634">MGNVQNTFGLNNFKTIKENSKSVEFKHIVSEEVVYLLPNREITIVLNPKTVEGKENLE</sequence>
<gene>
    <name evidence="1" type="ORF">M9R32_07995</name>
</gene>